<evidence type="ECO:0000313" key="2">
    <source>
        <dbReference type="Proteomes" id="UP001204068"/>
    </source>
</evidence>
<evidence type="ECO:0000313" key="1">
    <source>
        <dbReference type="EMBL" id="MCQ9302712.1"/>
    </source>
</evidence>
<organism evidence="1 2">
    <name type="scientific">Mammaliicoccus sciuri</name>
    <name type="common">Staphylococcus sciuri</name>
    <dbReference type="NCBI Taxonomy" id="1296"/>
    <lineage>
        <taxon>Bacteria</taxon>
        <taxon>Bacillati</taxon>
        <taxon>Bacillota</taxon>
        <taxon>Bacilli</taxon>
        <taxon>Bacillales</taxon>
        <taxon>Staphylococcaceae</taxon>
        <taxon>Mammaliicoccus</taxon>
    </lineage>
</organism>
<evidence type="ECO:0008006" key="3">
    <source>
        <dbReference type="Google" id="ProtNLM"/>
    </source>
</evidence>
<reference evidence="1" key="1">
    <citation type="submission" date="2022-07" db="EMBL/GenBank/DDBJ databases">
        <title>Bacterial species isolated from the porcine tonsil microbiota.</title>
        <authorList>
            <person name="Oliveira I.M.F."/>
        </authorList>
    </citation>
    <scope>NUCLEOTIDE SEQUENCE</scope>
    <source>
        <strain evidence="1">8QC2O2</strain>
    </source>
</reference>
<dbReference type="Proteomes" id="UP001204068">
    <property type="component" value="Unassembled WGS sequence"/>
</dbReference>
<sequence>MIDFDDIINDINELLKNENGSQISKNTGIPYQTVQDLRNGKASLEFARFNTIRKLYEYAKDHING</sequence>
<gene>
    <name evidence="1" type="ORF">NQ032_03640</name>
</gene>
<dbReference type="AlphaFoldDB" id="A0AAW5LF38"/>
<name>A0AAW5LF38_MAMSC</name>
<protein>
    <recommendedName>
        <fullName evidence="3">DNA-binding protein</fullName>
    </recommendedName>
</protein>
<dbReference type="RefSeq" id="WP_185160445.1">
    <property type="nucleotide sequence ID" value="NZ_CP048732.1"/>
</dbReference>
<dbReference type="EMBL" id="JANILD010000001">
    <property type="protein sequence ID" value="MCQ9302712.1"/>
    <property type="molecule type" value="Genomic_DNA"/>
</dbReference>
<accession>A0AAW5LF38</accession>
<comment type="caution">
    <text evidence="1">The sequence shown here is derived from an EMBL/GenBank/DDBJ whole genome shotgun (WGS) entry which is preliminary data.</text>
</comment>
<proteinExistence type="predicted"/>